<dbReference type="GO" id="GO:0010181">
    <property type="term" value="F:FMN binding"/>
    <property type="evidence" value="ECO:0007669"/>
    <property type="project" value="TreeGrafter"/>
</dbReference>
<evidence type="ECO:0000256" key="3">
    <source>
        <dbReference type="ARBA" id="ARBA00013036"/>
    </source>
</evidence>
<evidence type="ECO:0000256" key="11">
    <source>
        <dbReference type="HAMAP-Rule" id="MF_00300"/>
    </source>
</evidence>
<sequence length="389" mass="40880">MLRYLTAGESHGPALTAIVEGFPSGVTLDVEVINAELKRRQGGYGRGKRQTLETDRVIVDSGTYHGVTTGGPITLRLVNNDAKLERLREPAAPRGGHIDLAGSIAYQTGIRQVLERASARETAMRVAVGGLARLLLRELGIEVFGFVRELGGIEAPPVALDPGIRDASPVYSCNPEVDPQIVSAIDAAREAGDTLGGVVEAVVTGCPIGLGSHAQWDRKLDARLALAVMSVQAIKGVEIGLGFEAARRPGSGVMDPIRYEADHDPGDRRFGFRRPTNNAGGIEGGTSNGEPIVVRAAKKPISTLAARGPSVNMATKGEAPASYERSDVCAVPAASVIVEAVVAFEVASAVVERYVGSSLEAIRAAMAAMHELSRRHLDQFWSAEAPGGG</sequence>
<comment type="catalytic activity">
    <reaction evidence="11 12">
        <text>5-O-(1-carboxyvinyl)-3-phosphoshikimate = chorismate + phosphate</text>
        <dbReference type="Rhea" id="RHEA:21020"/>
        <dbReference type="ChEBI" id="CHEBI:29748"/>
        <dbReference type="ChEBI" id="CHEBI:43474"/>
        <dbReference type="ChEBI" id="CHEBI:57701"/>
        <dbReference type="EC" id="4.2.3.5"/>
    </reaction>
</comment>
<evidence type="ECO:0000313" key="14">
    <source>
        <dbReference type="EMBL" id="RUL81578.1"/>
    </source>
</evidence>
<reference evidence="14 15" key="1">
    <citation type="submission" date="2018-12" db="EMBL/GenBank/DDBJ databases">
        <authorList>
            <person name="Toschakov S.V."/>
        </authorList>
    </citation>
    <scope>NUCLEOTIDE SEQUENCE [LARGE SCALE GENOMIC DNA]</scope>
    <source>
        <strain evidence="14 15">GM2012</strain>
    </source>
</reference>
<keyword evidence="15" id="KW-1185">Reference proteome</keyword>
<dbReference type="Pfam" id="PF01264">
    <property type="entry name" value="Chorismate_synt"/>
    <property type="match status" value="1"/>
</dbReference>
<feature type="binding site" evidence="11">
    <location>
        <position position="46"/>
    </location>
    <ligand>
        <name>NADP(+)</name>
        <dbReference type="ChEBI" id="CHEBI:58349"/>
    </ligand>
</feature>
<comment type="similarity">
    <text evidence="2 11 12">Belongs to the chorismate synthase family.</text>
</comment>
<dbReference type="InterPro" id="IPR000453">
    <property type="entry name" value="Chorismate_synth"/>
</dbReference>
<comment type="caution">
    <text evidence="14">The sequence shown here is derived from an EMBL/GenBank/DDBJ whole genome shotgun (WGS) entry which is preliminary data.</text>
</comment>
<comment type="subunit">
    <text evidence="11">Homotetramer.</text>
</comment>
<keyword evidence="9 11" id="KW-0057">Aromatic amino acid biosynthesis</keyword>
<comment type="pathway">
    <text evidence="1 11 12">Metabolic intermediate biosynthesis; chorismate biosynthesis; chorismate from D-erythrose 4-phosphate and phosphoenolpyruvate: step 7/7.</text>
</comment>
<protein>
    <recommendedName>
        <fullName evidence="3 11">Chorismate synthase</fullName>
        <shortName evidence="11">CS</shortName>
        <ecNumber evidence="3 11">4.2.3.5</ecNumber>
    </recommendedName>
    <alternativeName>
        <fullName evidence="11">5-enolpyruvylshikimate-3-phosphate phospholyase</fullName>
    </alternativeName>
</protein>
<feature type="binding site" evidence="11">
    <location>
        <position position="284"/>
    </location>
    <ligand>
        <name>FMN</name>
        <dbReference type="ChEBI" id="CHEBI:58210"/>
    </ligand>
</feature>
<feature type="binding site" evidence="11">
    <location>
        <position position="325"/>
    </location>
    <ligand>
        <name>FMN</name>
        <dbReference type="ChEBI" id="CHEBI:58210"/>
    </ligand>
</feature>
<evidence type="ECO:0000256" key="4">
    <source>
        <dbReference type="ARBA" id="ARBA00022605"/>
    </source>
</evidence>
<dbReference type="GO" id="GO:0009073">
    <property type="term" value="P:aromatic amino acid family biosynthetic process"/>
    <property type="evidence" value="ECO:0007669"/>
    <property type="project" value="UniProtKB-KW"/>
</dbReference>
<dbReference type="GO" id="GO:0009423">
    <property type="term" value="P:chorismate biosynthetic process"/>
    <property type="evidence" value="ECO:0007669"/>
    <property type="project" value="UniProtKB-UniRule"/>
</dbReference>
<proteinExistence type="inferred from homology"/>
<evidence type="ECO:0000256" key="12">
    <source>
        <dbReference type="RuleBase" id="RU000605"/>
    </source>
</evidence>
<dbReference type="PROSITE" id="PS00787">
    <property type="entry name" value="CHORISMATE_SYNTHASE_1"/>
    <property type="match status" value="1"/>
</dbReference>
<dbReference type="InterPro" id="IPR035904">
    <property type="entry name" value="Chorismate_synth_AroC_sf"/>
</dbReference>
<dbReference type="AlphaFoldDB" id="A0A432MCU6"/>
<dbReference type="GO" id="GO:0008652">
    <property type="term" value="P:amino acid biosynthetic process"/>
    <property type="evidence" value="ECO:0007669"/>
    <property type="project" value="UniProtKB-KW"/>
</dbReference>
<feature type="binding site" evidence="11">
    <location>
        <begin position="232"/>
        <end position="233"/>
    </location>
    <ligand>
        <name>FMN</name>
        <dbReference type="ChEBI" id="CHEBI:58210"/>
    </ligand>
</feature>
<dbReference type="UniPathway" id="UPA00053">
    <property type="reaction ID" value="UER00090"/>
</dbReference>
<evidence type="ECO:0000256" key="1">
    <source>
        <dbReference type="ARBA" id="ARBA00005044"/>
    </source>
</evidence>
<dbReference type="Proteomes" id="UP000280296">
    <property type="component" value="Unassembled WGS sequence"/>
</dbReference>
<evidence type="ECO:0000256" key="13">
    <source>
        <dbReference type="SAM" id="MobiDB-lite"/>
    </source>
</evidence>
<dbReference type="PIRSF" id="PIRSF001456">
    <property type="entry name" value="Chorismate_synth"/>
    <property type="match status" value="1"/>
</dbReference>
<evidence type="ECO:0000256" key="8">
    <source>
        <dbReference type="ARBA" id="ARBA00022857"/>
    </source>
</evidence>
<dbReference type="OrthoDB" id="9771806at2"/>
<name>A0A432MCU6_9BACT</name>
<evidence type="ECO:0000256" key="6">
    <source>
        <dbReference type="ARBA" id="ARBA00022643"/>
    </source>
</evidence>
<evidence type="ECO:0000256" key="2">
    <source>
        <dbReference type="ARBA" id="ARBA00008014"/>
    </source>
</evidence>
<dbReference type="RefSeq" id="WP_126728185.1">
    <property type="nucleotide sequence ID" value="NZ_RYZH01000092.1"/>
</dbReference>
<dbReference type="PROSITE" id="PS00789">
    <property type="entry name" value="CHORISMATE_SYNTHASE_3"/>
    <property type="match status" value="1"/>
</dbReference>
<dbReference type="NCBIfam" id="NF003793">
    <property type="entry name" value="PRK05382.1"/>
    <property type="match status" value="1"/>
</dbReference>
<dbReference type="InterPro" id="IPR020541">
    <property type="entry name" value="Chorismate_synthase_CS"/>
</dbReference>
<dbReference type="HAMAP" id="MF_00300">
    <property type="entry name" value="Chorismate_synth"/>
    <property type="match status" value="1"/>
</dbReference>
<keyword evidence="4 11" id="KW-0028">Amino-acid biosynthesis</keyword>
<evidence type="ECO:0000256" key="9">
    <source>
        <dbReference type="ARBA" id="ARBA00023141"/>
    </source>
</evidence>
<dbReference type="GO" id="GO:0005829">
    <property type="term" value="C:cytosol"/>
    <property type="evidence" value="ECO:0007669"/>
    <property type="project" value="TreeGrafter"/>
</dbReference>
<comment type="function">
    <text evidence="11">Catalyzes the anti-1,4-elimination of the C-3 phosphate and the C-6 proR hydrogen from 5-enolpyruvylshikimate-3-phosphate (EPSP) to yield chorismate, which is the branch point compound that serves as the starting substrate for the three terminal pathways of aromatic amino acid biosynthesis. This reaction introduces a second double bond into the aromatic ring system.</text>
</comment>
<accession>A0A432MCU6</accession>
<keyword evidence="8 11" id="KW-0521">NADP</keyword>
<organism evidence="14 15">
    <name type="scientific">Tautonia sociabilis</name>
    <dbReference type="NCBI Taxonomy" id="2080755"/>
    <lineage>
        <taxon>Bacteria</taxon>
        <taxon>Pseudomonadati</taxon>
        <taxon>Planctomycetota</taxon>
        <taxon>Planctomycetia</taxon>
        <taxon>Isosphaerales</taxon>
        <taxon>Isosphaeraceae</taxon>
        <taxon>Tautonia</taxon>
    </lineage>
</organism>
<evidence type="ECO:0000256" key="5">
    <source>
        <dbReference type="ARBA" id="ARBA00022630"/>
    </source>
</evidence>
<dbReference type="NCBIfam" id="TIGR00033">
    <property type="entry name" value="aroC"/>
    <property type="match status" value="1"/>
</dbReference>
<keyword evidence="10 11" id="KW-0456">Lyase</keyword>
<gene>
    <name evidence="11" type="primary">aroC</name>
    <name evidence="14" type="ORF">TsocGM_24985</name>
</gene>
<dbReference type="SUPFAM" id="SSF103263">
    <property type="entry name" value="Chorismate synthase, AroC"/>
    <property type="match status" value="1"/>
</dbReference>
<keyword evidence="7 11" id="KW-0274">FAD</keyword>
<keyword evidence="6 11" id="KW-0288">FMN</keyword>
<dbReference type="EC" id="4.2.3.5" evidence="3 11"/>
<evidence type="ECO:0000256" key="10">
    <source>
        <dbReference type="ARBA" id="ARBA00023239"/>
    </source>
</evidence>
<keyword evidence="5 11" id="KW-0285">Flavoprotein</keyword>
<feature type="binding site" evidence="11">
    <location>
        <begin position="116"/>
        <end position="118"/>
    </location>
    <ligand>
        <name>FMN</name>
        <dbReference type="ChEBI" id="CHEBI:58210"/>
    </ligand>
</feature>
<dbReference type="Gene3D" id="3.60.150.10">
    <property type="entry name" value="Chorismate synthase AroC"/>
    <property type="match status" value="1"/>
</dbReference>
<evidence type="ECO:0000256" key="7">
    <source>
        <dbReference type="ARBA" id="ARBA00022827"/>
    </source>
</evidence>
<dbReference type="EMBL" id="RYZH01000092">
    <property type="protein sequence ID" value="RUL81578.1"/>
    <property type="molecule type" value="Genomic_DNA"/>
</dbReference>
<dbReference type="GO" id="GO:0004107">
    <property type="term" value="F:chorismate synthase activity"/>
    <property type="evidence" value="ECO:0007669"/>
    <property type="project" value="UniProtKB-UniRule"/>
</dbReference>
<feature type="binding site" evidence="11">
    <location>
        <begin position="299"/>
        <end position="303"/>
    </location>
    <ligand>
        <name>FMN</name>
        <dbReference type="ChEBI" id="CHEBI:58210"/>
    </ligand>
</feature>
<feature type="binding site" evidence="11">
    <location>
        <position position="40"/>
    </location>
    <ligand>
        <name>NADP(+)</name>
        <dbReference type="ChEBI" id="CHEBI:58349"/>
    </ligand>
</feature>
<comment type="cofactor">
    <cofactor evidence="11 12">
        <name>FMNH2</name>
        <dbReference type="ChEBI" id="CHEBI:57618"/>
    </cofactor>
    <text evidence="11 12">Reduced FMN (FMNH(2)).</text>
</comment>
<dbReference type="CDD" id="cd07304">
    <property type="entry name" value="Chorismate_synthase"/>
    <property type="match status" value="1"/>
</dbReference>
<dbReference type="PANTHER" id="PTHR21085">
    <property type="entry name" value="CHORISMATE SYNTHASE"/>
    <property type="match status" value="1"/>
</dbReference>
<dbReference type="PANTHER" id="PTHR21085:SF0">
    <property type="entry name" value="CHORISMATE SYNTHASE"/>
    <property type="match status" value="1"/>
</dbReference>
<reference evidence="14 15" key="2">
    <citation type="submission" date="2019-01" db="EMBL/GenBank/DDBJ databases">
        <title>Tautonia sociabilis, a novel thermotolerant planctomycete of Isosphaeraceae family, isolated from a 4000 m deep subterranean habitat.</title>
        <authorList>
            <person name="Kovaleva O.L."/>
            <person name="Elcheninov A.G."/>
            <person name="Van Heerden E."/>
            <person name="Toshchakov S.V."/>
            <person name="Novikov A."/>
            <person name="Bonch-Osmolovskaya E.A."/>
            <person name="Kublanov I.V."/>
        </authorList>
    </citation>
    <scope>NUCLEOTIDE SEQUENCE [LARGE SCALE GENOMIC DNA]</scope>
    <source>
        <strain evidence="14 15">GM2012</strain>
    </source>
</reference>
<dbReference type="FunFam" id="3.60.150.10:FF:000002">
    <property type="entry name" value="Chorismate synthase"/>
    <property type="match status" value="1"/>
</dbReference>
<evidence type="ECO:0000313" key="15">
    <source>
        <dbReference type="Proteomes" id="UP000280296"/>
    </source>
</evidence>
<feature type="region of interest" description="Disordered" evidence="13">
    <location>
        <begin position="264"/>
        <end position="289"/>
    </location>
</feature>